<dbReference type="GO" id="GO:0001682">
    <property type="term" value="P:tRNA 5'-leader removal"/>
    <property type="evidence" value="ECO:0007669"/>
    <property type="project" value="InterPro"/>
</dbReference>
<feature type="region of interest" description="Disordered" evidence="4">
    <location>
        <begin position="37"/>
        <end position="89"/>
    </location>
</feature>
<evidence type="ECO:0000256" key="4">
    <source>
        <dbReference type="SAM" id="MobiDB-lite"/>
    </source>
</evidence>
<dbReference type="EMBL" id="CABFNO020001536">
    <property type="protein sequence ID" value="CAG9995868.1"/>
    <property type="molecule type" value="Genomic_DNA"/>
</dbReference>
<organism evidence="8 9">
    <name type="scientific">Clonostachys byssicola</name>
    <dbReference type="NCBI Taxonomy" id="160290"/>
    <lineage>
        <taxon>Eukaryota</taxon>
        <taxon>Fungi</taxon>
        <taxon>Dikarya</taxon>
        <taxon>Ascomycota</taxon>
        <taxon>Pezizomycotina</taxon>
        <taxon>Sordariomycetes</taxon>
        <taxon>Hypocreomycetidae</taxon>
        <taxon>Hypocreales</taxon>
        <taxon>Bionectriaceae</taxon>
        <taxon>Clonostachys</taxon>
    </lineage>
</organism>
<dbReference type="AlphaFoldDB" id="A0A9N9UPE4"/>
<feature type="domain" description="POPLD" evidence="6">
    <location>
        <begin position="583"/>
        <end position="687"/>
    </location>
</feature>
<evidence type="ECO:0000313" key="8">
    <source>
        <dbReference type="EMBL" id="CAG9995868.1"/>
    </source>
</evidence>
<proteinExistence type="predicted"/>
<gene>
    <name evidence="8" type="ORF">CBYS24578_00003942</name>
</gene>
<dbReference type="PANTHER" id="PTHR22731">
    <property type="entry name" value="RIBONUCLEASES P/MRP PROTEIN SUBUNIT POP1"/>
    <property type="match status" value="1"/>
</dbReference>
<evidence type="ECO:0000259" key="7">
    <source>
        <dbReference type="Pfam" id="PF22770"/>
    </source>
</evidence>
<feature type="region of interest" description="Disordered" evidence="4">
    <location>
        <begin position="824"/>
        <end position="845"/>
    </location>
</feature>
<comment type="caution">
    <text evidence="8">The sequence shown here is derived from an EMBL/GenBank/DDBJ whole genome shotgun (WGS) entry which is preliminary data.</text>
</comment>
<dbReference type="Pfam" id="PF08170">
    <property type="entry name" value="POPLD"/>
    <property type="match status" value="1"/>
</dbReference>
<keyword evidence="3" id="KW-0539">Nucleus</keyword>
<reference evidence="8" key="1">
    <citation type="submission" date="2021-10" db="EMBL/GenBank/DDBJ databases">
        <authorList>
            <person name="Piombo E."/>
        </authorList>
    </citation>
    <scope>NUCLEOTIDE SEQUENCE</scope>
</reference>
<feature type="region of interest" description="Disordered" evidence="4">
    <location>
        <begin position="155"/>
        <end position="243"/>
    </location>
</feature>
<dbReference type="PANTHER" id="PTHR22731:SF3">
    <property type="entry name" value="RIBONUCLEASES P_MRP PROTEIN SUBUNIT POP1"/>
    <property type="match status" value="1"/>
</dbReference>
<sequence>MLDGWAINNRVADDVQRVLSPTPSISRFATNIQVSLMAPQNGNPGSSRDPKKRKTGSEALSARSDRFQQKRQERHAARSIPAQPAEAGLKDGELDLQAFVAAHEFEIRALEQSMAMSKATGTSRAFQKLPRGLRRRTASHNPKRVPKRLRARAMKEMAEDNTPTVESRRRAPRTTRARLRAETAKKLGVLAARQKRKKSREQASNSGETSTGADKAEGTRRRPKLRTNLLNDPPKPSSKFRKRQLNKTWLPTHAWHAKRARMTEPKNPLWRFALPLTPNEKIYRPVHRMQGDRGAVFWDMSYISTISLSGNTKGLQRVMERLGVSHENCWSDRDRKWRMGSRSWSGQISRETKNGRRCVCPATVIWNPAEKSHISEEESKGDKRELLLRIHPSAFLETFTELLRLAKMETPQLSVHDLRYEIGSVEITGPASTETLMSILTPRHKRGEPKIRHAELFQGLQGVTNPASLPAQAILGFNVQDPRLRYPPKKAKSPSSEEDREEVEMKMLELLAAWPAEDNIQPYDIFDRDQRHKASCLPPQKLLQKRRSSTAPGVVLKPVESDPSIPILLISGRSGPSRQAQGTWTLLAPWGCILPFWYSLVHYPLSSGGNPRFAGLNEAKQVAFERGLPFFPSDSLTTNAGVTWELEQRQLRKKAWEKRPKSKRTEWESLELGAGRKGEVGNGMACDFEYLFSLRRRLGDPDSETSDAMDIDVENAVRATGELESNPLSELTPIDKSTFSKLVKSQQLDPVPASSVLTVRLSFLTRGVARSCARIYRLPRKPVLTPPSPNAEVPATDPSPLPSSSSSALPADLRDQWLRLIPQSADTARSRPGKNGSAKITKSTDLHTRQRLLAQELTAPPIPWPSAKANVADINGHPLVPDAQDLIGFVTSGSFSLSEGRGIAVGGIAVSKVLEDMREDRNQGALCIVRNAGESVGRIAWWEII</sequence>
<dbReference type="Proteomes" id="UP000754883">
    <property type="component" value="Unassembled WGS sequence"/>
</dbReference>
<dbReference type="OrthoDB" id="442863at2759"/>
<dbReference type="InterPro" id="IPR009723">
    <property type="entry name" value="Pop1_N"/>
</dbReference>
<evidence type="ECO:0000256" key="2">
    <source>
        <dbReference type="ARBA" id="ARBA00022694"/>
    </source>
</evidence>
<dbReference type="Pfam" id="PF22770">
    <property type="entry name" value="POP1_C"/>
    <property type="match status" value="1"/>
</dbReference>
<accession>A0A9N9UPE4</accession>
<dbReference type="GO" id="GO:0000172">
    <property type="term" value="C:ribonuclease MRP complex"/>
    <property type="evidence" value="ECO:0007669"/>
    <property type="project" value="InterPro"/>
</dbReference>
<dbReference type="InterPro" id="IPR039182">
    <property type="entry name" value="Pop1"/>
</dbReference>
<evidence type="ECO:0000259" key="6">
    <source>
        <dbReference type="Pfam" id="PF08170"/>
    </source>
</evidence>
<feature type="domain" description="POP1 C-terminal" evidence="7">
    <location>
        <begin position="756"/>
        <end position="945"/>
    </location>
</feature>
<feature type="domain" description="Pop1 N-terminal" evidence="5">
    <location>
        <begin position="99"/>
        <end position="310"/>
    </location>
</feature>
<dbReference type="GO" id="GO:0005655">
    <property type="term" value="C:nucleolar ribonuclease P complex"/>
    <property type="evidence" value="ECO:0007669"/>
    <property type="project" value="InterPro"/>
</dbReference>
<protein>
    <submittedName>
        <fullName evidence="8">Uncharacterized protein</fullName>
    </submittedName>
</protein>
<evidence type="ECO:0000256" key="3">
    <source>
        <dbReference type="ARBA" id="ARBA00023242"/>
    </source>
</evidence>
<dbReference type="InterPro" id="IPR012590">
    <property type="entry name" value="POPLD_dom"/>
</dbReference>
<feature type="compositionally biased region" description="Basic and acidic residues" evidence="4">
    <location>
        <begin position="63"/>
        <end position="76"/>
    </location>
</feature>
<feature type="compositionally biased region" description="Polar residues" evidence="4">
    <location>
        <begin position="202"/>
        <end position="212"/>
    </location>
</feature>
<evidence type="ECO:0000259" key="5">
    <source>
        <dbReference type="Pfam" id="PF06978"/>
    </source>
</evidence>
<evidence type="ECO:0000313" key="9">
    <source>
        <dbReference type="Proteomes" id="UP000754883"/>
    </source>
</evidence>
<dbReference type="Pfam" id="PF06978">
    <property type="entry name" value="POP1_N"/>
    <property type="match status" value="1"/>
</dbReference>
<evidence type="ECO:0000256" key="1">
    <source>
        <dbReference type="ARBA" id="ARBA00004123"/>
    </source>
</evidence>
<keyword evidence="2" id="KW-0819">tRNA processing</keyword>
<feature type="region of interest" description="Disordered" evidence="4">
    <location>
        <begin position="780"/>
        <end position="808"/>
    </location>
</feature>
<keyword evidence="9" id="KW-1185">Reference proteome</keyword>
<name>A0A9N9UPE4_9HYPO</name>
<dbReference type="InterPro" id="IPR055079">
    <property type="entry name" value="POP1_C"/>
</dbReference>
<feature type="compositionally biased region" description="Polar residues" evidence="4">
    <location>
        <begin position="37"/>
        <end position="46"/>
    </location>
</feature>
<comment type="subcellular location">
    <subcellularLocation>
        <location evidence="1">Nucleus</location>
    </subcellularLocation>
</comment>